<dbReference type="Pfam" id="PF02518">
    <property type="entry name" value="HATPase_c"/>
    <property type="match status" value="1"/>
</dbReference>
<evidence type="ECO:0000313" key="6">
    <source>
        <dbReference type="EMBL" id="SCA55536.1"/>
    </source>
</evidence>
<proteinExistence type="predicted"/>
<protein>
    <recommendedName>
        <fullName evidence="2">histidine kinase</fullName>
        <ecNumber evidence="2">2.7.13.3</ecNumber>
    </recommendedName>
</protein>
<sequence>MASFEIDGAGQKNRWVDKLGLTSRTTRRALVWIILIGFIGSFSLTGYQFFRDKAERIALLEDEIQALGKVFAAGLAQSLWVLDIDQIENQLKGVVELPLVSGIILDGENKIQYQYGSTIKDERQLQASFPIAYQELGEVFALGELIIVHDLEKDIDEIFSQQLINFVGNTLVILLIALSVSLVFQVFVIQRLMGIISELNNISAADLRTLPERDHLEDVSEDWDELDALARSVYVLRQTGYEVLSEADRKGAVMRNQNVELYQALENERKIREQHRTFVTMVSHEFRTPLAVIDNIAQGVIRRQATMSPEDIEKRMVKARTAINRLTSLMESVLVSERMEEGAIKLDIHKVEVKGLIEGIVETQRRFVKHELNCLYKELPEEIDGDVQMLRLVLENLIVNACKYSPDADRVDIEVWCESDMVYISIRDYGIGIPKKDRERMFERFFRASNVTGISGSGIGLNTARNIIELHGGKVSLDSQENVGTIFTASLPLGEDVDHHETV</sequence>
<keyword evidence="4" id="KW-1133">Transmembrane helix</keyword>
<reference evidence="6 7" key="1">
    <citation type="submission" date="2016-07" db="EMBL/GenBank/DDBJ databases">
        <authorList>
            <person name="Lefevre C.T."/>
        </authorList>
    </citation>
    <scope>NUCLEOTIDE SEQUENCE [LARGE SCALE GENOMIC DNA]</scope>
    <source>
        <strain evidence="6">PR1</strain>
    </source>
</reference>
<dbReference type="InterPro" id="IPR036097">
    <property type="entry name" value="HisK_dim/P_sf"/>
</dbReference>
<keyword evidence="6" id="KW-0808">Transferase</keyword>
<evidence type="ECO:0000256" key="3">
    <source>
        <dbReference type="ARBA" id="ARBA00022553"/>
    </source>
</evidence>
<dbReference type="EC" id="2.7.13.3" evidence="2"/>
<comment type="catalytic activity">
    <reaction evidence="1">
        <text>ATP + protein L-histidine = ADP + protein N-phospho-L-histidine.</text>
        <dbReference type="EC" id="2.7.13.3"/>
    </reaction>
</comment>
<dbReference type="InterPro" id="IPR003594">
    <property type="entry name" value="HATPase_dom"/>
</dbReference>
<dbReference type="SUPFAM" id="SSF55874">
    <property type="entry name" value="ATPase domain of HSP90 chaperone/DNA topoisomerase II/histidine kinase"/>
    <property type="match status" value="1"/>
</dbReference>
<dbReference type="InterPro" id="IPR005467">
    <property type="entry name" value="His_kinase_dom"/>
</dbReference>
<evidence type="ECO:0000313" key="7">
    <source>
        <dbReference type="Proteomes" id="UP000231658"/>
    </source>
</evidence>
<dbReference type="InterPro" id="IPR004358">
    <property type="entry name" value="Sig_transdc_His_kin-like_C"/>
</dbReference>
<dbReference type="STRING" id="1867952.MTBPR1_100177"/>
<organism evidence="6 7">
    <name type="scientific">Candidatus Terasakiella magnetica</name>
    <dbReference type="NCBI Taxonomy" id="1867952"/>
    <lineage>
        <taxon>Bacteria</taxon>
        <taxon>Pseudomonadati</taxon>
        <taxon>Pseudomonadota</taxon>
        <taxon>Alphaproteobacteria</taxon>
        <taxon>Rhodospirillales</taxon>
        <taxon>Terasakiellaceae</taxon>
        <taxon>Terasakiella</taxon>
    </lineage>
</organism>
<feature type="domain" description="Histidine kinase" evidence="5">
    <location>
        <begin position="281"/>
        <end position="495"/>
    </location>
</feature>
<evidence type="ECO:0000256" key="1">
    <source>
        <dbReference type="ARBA" id="ARBA00000085"/>
    </source>
</evidence>
<dbReference type="Pfam" id="PF00512">
    <property type="entry name" value="HisKA"/>
    <property type="match status" value="1"/>
</dbReference>
<accession>A0A1C3RE16</accession>
<evidence type="ECO:0000256" key="2">
    <source>
        <dbReference type="ARBA" id="ARBA00012438"/>
    </source>
</evidence>
<dbReference type="SUPFAM" id="SSF47384">
    <property type="entry name" value="Homodimeric domain of signal transducing histidine kinase"/>
    <property type="match status" value="1"/>
</dbReference>
<name>A0A1C3RE16_9PROT</name>
<dbReference type="PANTHER" id="PTHR43547:SF2">
    <property type="entry name" value="HYBRID SIGNAL TRANSDUCTION HISTIDINE KINASE C"/>
    <property type="match status" value="1"/>
</dbReference>
<dbReference type="SMART" id="SM00388">
    <property type="entry name" value="HisKA"/>
    <property type="match status" value="1"/>
</dbReference>
<dbReference type="InterPro" id="IPR036890">
    <property type="entry name" value="HATPase_C_sf"/>
</dbReference>
<dbReference type="RefSeq" id="WP_069186242.1">
    <property type="nucleotide sequence ID" value="NZ_FLYE01000002.1"/>
</dbReference>
<keyword evidence="3" id="KW-0597">Phosphoprotein</keyword>
<dbReference type="GO" id="GO:0000155">
    <property type="term" value="F:phosphorelay sensor kinase activity"/>
    <property type="evidence" value="ECO:0007669"/>
    <property type="project" value="InterPro"/>
</dbReference>
<dbReference type="Gene3D" id="3.30.565.10">
    <property type="entry name" value="Histidine kinase-like ATPase, C-terminal domain"/>
    <property type="match status" value="1"/>
</dbReference>
<keyword evidence="7" id="KW-1185">Reference proteome</keyword>
<dbReference type="Gene3D" id="1.10.287.130">
    <property type="match status" value="1"/>
</dbReference>
<dbReference type="OrthoDB" id="9806130at2"/>
<keyword evidence="4" id="KW-0812">Transmembrane</keyword>
<dbReference type="InterPro" id="IPR003661">
    <property type="entry name" value="HisK_dim/P_dom"/>
</dbReference>
<dbReference type="CDD" id="cd00082">
    <property type="entry name" value="HisKA"/>
    <property type="match status" value="1"/>
</dbReference>
<feature type="transmembrane region" description="Helical" evidence="4">
    <location>
        <begin position="29"/>
        <end position="50"/>
    </location>
</feature>
<dbReference type="AlphaFoldDB" id="A0A1C3RE16"/>
<keyword evidence="4" id="KW-0472">Membrane</keyword>
<dbReference type="PRINTS" id="PR00344">
    <property type="entry name" value="BCTRLSENSOR"/>
</dbReference>
<dbReference type="SMART" id="SM00387">
    <property type="entry name" value="HATPase_c"/>
    <property type="match status" value="1"/>
</dbReference>
<dbReference type="PANTHER" id="PTHR43547">
    <property type="entry name" value="TWO-COMPONENT HISTIDINE KINASE"/>
    <property type="match status" value="1"/>
</dbReference>
<dbReference type="PROSITE" id="PS50109">
    <property type="entry name" value="HIS_KIN"/>
    <property type="match status" value="1"/>
</dbReference>
<dbReference type="Proteomes" id="UP000231658">
    <property type="component" value="Unassembled WGS sequence"/>
</dbReference>
<feature type="transmembrane region" description="Helical" evidence="4">
    <location>
        <begin position="163"/>
        <end position="188"/>
    </location>
</feature>
<dbReference type="EMBL" id="FLYE01000002">
    <property type="protein sequence ID" value="SCA55536.1"/>
    <property type="molecule type" value="Genomic_DNA"/>
</dbReference>
<dbReference type="Pfam" id="PF17149">
    <property type="entry name" value="CHASE5"/>
    <property type="match status" value="1"/>
</dbReference>
<evidence type="ECO:0000259" key="5">
    <source>
        <dbReference type="PROSITE" id="PS50109"/>
    </source>
</evidence>
<dbReference type="InterPro" id="IPR033414">
    <property type="entry name" value="Sensor_dom"/>
</dbReference>
<gene>
    <name evidence="6" type="ORF">MTBPR1_100177</name>
</gene>
<evidence type="ECO:0000256" key="4">
    <source>
        <dbReference type="SAM" id="Phobius"/>
    </source>
</evidence>
<dbReference type="CDD" id="cd00075">
    <property type="entry name" value="HATPase"/>
    <property type="match status" value="1"/>
</dbReference>
<keyword evidence="6" id="KW-0418">Kinase</keyword>